<dbReference type="AlphaFoldDB" id="A0A316VFE3"/>
<feature type="compositionally biased region" description="Polar residues" evidence="1">
    <location>
        <begin position="527"/>
        <end position="537"/>
    </location>
</feature>
<feature type="region of interest" description="Disordered" evidence="1">
    <location>
        <begin position="160"/>
        <end position="191"/>
    </location>
</feature>
<feature type="compositionally biased region" description="Polar residues" evidence="1">
    <location>
        <begin position="163"/>
        <end position="172"/>
    </location>
</feature>
<protein>
    <submittedName>
        <fullName evidence="2">Uncharacterized protein</fullName>
    </submittedName>
</protein>
<feature type="compositionally biased region" description="Polar residues" evidence="1">
    <location>
        <begin position="424"/>
        <end position="451"/>
    </location>
</feature>
<keyword evidence="3" id="KW-1185">Reference proteome</keyword>
<dbReference type="RefSeq" id="XP_025355043.1">
    <property type="nucleotide sequence ID" value="XM_025501374.1"/>
</dbReference>
<gene>
    <name evidence="2" type="ORF">FA14DRAFT_184196</name>
</gene>
<dbReference type="Proteomes" id="UP000245771">
    <property type="component" value="Unassembled WGS sequence"/>
</dbReference>
<feature type="region of interest" description="Disordered" evidence="1">
    <location>
        <begin position="362"/>
        <end position="412"/>
    </location>
</feature>
<feature type="compositionally biased region" description="Basic and acidic residues" evidence="1">
    <location>
        <begin position="604"/>
        <end position="615"/>
    </location>
</feature>
<feature type="compositionally biased region" description="Low complexity" evidence="1">
    <location>
        <begin position="539"/>
        <end position="561"/>
    </location>
</feature>
<evidence type="ECO:0000313" key="3">
    <source>
        <dbReference type="Proteomes" id="UP000245771"/>
    </source>
</evidence>
<reference evidence="2 3" key="1">
    <citation type="journal article" date="2018" name="Mol. Biol. Evol.">
        <title>Broad Genomic Sampling Reveals a Smut Pathogenic Ancestry of the Fungal Clade Ustilaginomycotina.</title>
        <authorList>
            <person name="Kijpornyongpan T."/>
            <person name="Mondo S.J."/>
            <person name="Barry K."/>
            <person name="Sandor L."/>
            <person name="Lee J."/>
            <person name="Lipzen A."/>
            <person name="Pangilinan J."/>
            <person name="LaButti K."/>
            <person name="Hainaut M."/>
            <person name="Henrissat B."/>
            <person name="Grigoriev I.V."/>
            <person name="Spatafora J.W."/>
            <person name="Aime M.C."/>
        </authorList>
    </citation>
    <scope>NUCLEOTIDE SEQUENCE [LARGE SCALE GENOMIC DNA]</scope>
    <source>
        <strain evidence="2 3">MCA 3882</strain>
    </source>
</reference>
<feature type="region of interest" description="Disordered" evidence="1">
    <location>
        <begin position="424"/>
        <end position="463"/>
    </location>
</feature>
<organism evidence="2 3">
    <name type="scientific">Meira miltonrushii</name>
    <dbReference type="NCBI Taxonomy" id="1280837"/>
    <lineage>
        <taxon>Eukaryota</taxon>
        <taxon>Fungi</taxon>
        <taxon>Dikarya</taxon>
        <taxon>Basidiomycota</taxon>
        <taxon>Ustilaginomycotina</taxon>
        <taxon>Exobasidiomycetes</taxon>
        <taxon>Exobasidiales</taxon>
        <taxon>Brachybasidiaceae</taxon>
        <taxon>Meira</taxon>
    </lineage>
</organism>
<proteinExistence type="predicted"/>
<sequence>MTMMSVAGGGRNVKKRVKNELVSLEPQMEWHNIKSVNDKIDRMPIEARTRLSLMTNRDTNDHIRHILQQTKPKYFTAETLHEMHVDENGSPHSKQSLTVEMSNECKGCHRLADQVLARWVKDSRKLIARQSSVTRWMVSVENQTDAEANVHTAERMAIDDATDSSAERSSATVEGANVVDRPLRDPEPSSGTEIAVQTVIQEAEEEVNAISNIAGTKRKRLDDDVQTRNNGENQEREKCHDGFDKCPKCLEKSASLEIQNIILKAQVKQMNNLVSRERHDEDMGKIYKEIGRLHEQMTKAESSSAKQVQELEQYNRMLREQNIVLKQQQQAVNNEFMQVRQAAQMLLRRANVAVEVPSQPQMAVFPDTPSNMDRVPSFVQRGSSAPLSSNVTSSNDQPSSSMPGTFPQPAPFTQQPQQLILAQNSPLPRGGQPTNQQMFLARPNNHQPSFSQLQKHQQQQEQKKLLQEKLLQKMQQRQQQQEHEKLLQQMQQRQQQQARQQHQMQQNKLLLQQAEELLQSDLVQQNASMPVQQQEKSSAPPMMQPTAAQALQQPAKKPTQPGQGVQTELPVDQSPPQLQTAIEIPAAQAQTTQASVSASNPQRRASEGMKKVSLDHEAAELERKHIEAIKRRQSEGGLGEEREFVS</sequence>
<evidence type="ECO:0000256" key="1">
    <source>
        <dbReference type="SAM" id="MobiDB-lite"/>
    </source>
</evidence>
<dbReference type="EMBL" id="KZ819603">
    <property type="protein sequence ID" value="PWN34741.1"/>
    <property type="molecule type" value="Genomic_DNA"/>
</dbReference>
<dbReference type="InParanoid" id="A0A316VFE3"/>
<accession>A0A316VFE3</accession>
<name>A0A316VFE3_9BASI</name>
<dbReference type="GeneID" id="37023155"/>
<feature type="compositionally biased region" description="Polar residues" evidence="1">
    <location>
        <begin position="380"/>
        <end position="402"/>
    </location>
</feature>
<feature type="compositionally biased region" description="Low complexity" evidence="1">
    <location>
        <begin position="403"/>
        <end position="412"/>
    </location>
</feature>
<evidence type="ECO:0000313" key="2">
    <source>
        <dbReference type="EMBL" id="PWN34741.1"/>
    </source>
</evidence>
<feature type="compositionally biased region" description="Low complexity" evidence="1">
    <location>
        <begin position="586"/>
        <end position="599"/>
    </location>
</feature>
<feature type="region of interest" description="Disordered" evidence="1">
    <location>
        <begin position="527"/>
        <end position="615"/>
    </location>
</feature>